<sequence>MKSKPCAASLTVKTAFVLPPDTNSYGTLFGGKLMAHIDEIAAIAATRHAQRHVVTASTDSVDFLHPVKDGDTICLEAFVTWTHQTSMEVFVKAITENVVNQTRTVCATAYMTMVALDENHKPTTVPGVYPESEEEKYLHQDAAQRAEQRRERRKRSKEVARKFGSAFP</sequence>
<evidence type="ECO:0000313" key="6">
    <source>
        <dbReference type="EMBL" id="MBM7570536.1"/>
    </source>
</evidence>
<dbReference type="PANTHER" id="PTHR11049">
    <property type="entry name" value="ACYL COENZYME A THIOESTER HYDROLASE"/>
    <property type="match status" value="1"/>
</dbReference>
<organism evidence="6 7">
    <name type="scientific">Aquibacillus albus</name>
    <dbReference type="NCBI Taxonomy" id="1168171"/>
    <lineage>
        <taxon>Bacteria</taxon>
        <taxon>Bacillati</taxon>
        <taxon>Bacillota</taxon>
        <taxon>Bacilli</taxon>
        <taxon>Bacillales</taxon>
        <taxon>Bacillaceae</taxon>
        <taxon>Aquibacillus</taxon>
    </lineage>
</organism>
<dbReference type="InterPro" id="IPR033120">
    <property type="entry name" value="HOTDOG_ACOT"/>
</dbReference>
<dbReference type="CDD" id="cd03442">
    <property type="entry name" value="BFIT_BACH"/>
    <property type="match status" value="1"/>
</dbReference>
<feature type="region of interest" description="Disordered" evidence="4">
    <location>
        <begin position="121"/>
        <end position="168"/>
    </location>
</feature>
<dbReference type="Pfam" id="PF03061">
    <property type="entry name" value="4HBT"/>
    <property type="match status" value="1"/>
</dbReference>
<keyword evidence="7" id="KW-1185">Reference proteome</keyword>
<protein>
    <submittedName>
        <fullName evidence="6">Acyl-CoA hydrolase</fullName>
    </submittedName>
</protein>
<dbReference type="SUPFAM" id="SSF54637">
    <property type="entry name" value="Thioesterase/thiol ester dehydrase-isomerase"/>
    <property type="match status" value="1"/>
</dbReference>
<dbReference type="InterPro" id="IPR040170">
    <property type="entry name" value="Cytosol_ACT"/>
</dbReference>
<name>A0ABS2MXC8_9BACI</name>
<evidence type="ECO:0000256" key="2">
    <source>
        <dbReference type="ARBA" id="ARBA00022801"/>
    </source>
</evidence>
<reference evidence="6 7" key="1">
    <citation type="submission" date="2021-01" db="EMBL/GenBank/DDBJ databases">
        <title>Genomic Encyclopedia of Type Strains, Phase IV (KMG-IV): sequencing the most valuable type-strain genomes for metagenomic binning, comparative biology and taxonomic classification.</title>
        <authorList>
            <person name="Goeker M."/>
        </authorList>
    </citation>
    <scope>NUCLEOTIDE SEQUENCE [LARGE SCALE GENOMIC DNA]</scope>
    <source>
        <strain evidence="6 7">DSM 23711</strain>
    </source>
</reference>
<comment type="similarity">
    <text evidence="1">Belongs to the acyl coenzyme A hydrolase family.</text>
</comment>
<comment type="caution">
    <text evidence="6">The sequence shown here is derived from an EMBL/GenBank/DDBJ whole genome shotgun (WGS) entry which is preliminary data.</text>
</comment>
<proteinExistence type="inferred from homology"/>
<dbReference type="EMBL" id="JAFBDR010000004">
    <property type="protein sequence ID" value="MBM7570536.1"/>
    <property type="molecule type" value="Genomic_DNA"/>
</dbReference>
<feature type="domain" description="HotDog ACOT-type" evidence="5">
    <location>
        <begin position="7"/>
        <end position="119"/>
    </location>
</feature>
<dbReference type="Gene3D" id="3.10.129.10">
    <property type="entry name" value="Hotdog Thioesterase"/>
    <property type="match status" value="1"/>
</dbReference>
<dbReference type="InterPro" id="IPR029069">
    <property type="entry name" value="HotDog_dom_sf"/>
</dbReference>
<dbReference type="PROSITE" id="PS51770">
    <property type="entry name" value="HOTDOG_ACOT"/>
    <property type="match status" value="1"/>
</dbReference>
<accession>A0ABS2MXC8</accession>
<evidence type="ECO:0000256" key="4">
    <source>
        <dbReference type="SAM" id="MobiDB-lite"/>
    </source>
</evidence>
<evidence type="ECO:0000256" key="1">
    <source>
        <dbReference type="ARBA" id="ARBA00010458"/>
    </source>
</evidence>
<keyword evidence="2 3" id="KW-0378">Hydrolase</keyword>
<dbReference type="Proteomes" id="UP001296943">
    <property type="component" value="Unassembled WGS sequence"/>
</dbReference>
<evidence type="ECO:0000256" key="3">
    <source>
        <dbReference type="PROSITE-ProRule" id="PRU01106"/>
    </source>
</evidence>
<dbReference type="GO" id="GO:0016787">
    <property type="term" value="F:hydrolase activity"/>
    <property type="evidence" value="ECO:0007669"/>
    <property type="project" value="UniProtKB-KW"/>
</dbReference>
<gene>
    <name evidence="6" type="ORF">JOC48_001014</name>
</gene>
<evidence type="ECO:0000313" key="7">
    <source>
        <dbReference type="Proteomes" id="UP001296943"/>
    </source>
</evidence>
<dbReference type="PANTHER" id="PTHR11049:SF24">
    <property type="entry name" value="CYTOSOLIC ACYL COENZYME A THIOESTER HYDROLASE"/>
    <property type="match status" value="1"/>
</dbReference>
<dbReference type="RefSeq" id="WP_204497964.1">
    <property type="nucleotide sequence ID" value="NZ_JAFBDR010000004.1"/>
</dbReference>
<feature type="compositionally biased region" description="Basic and acidic residues" evidence="4">
    <location>
        <begin position="135"/>
        <end position="150"/>
    </location>
</feature>
<dbReference type="InterPro" id="IPR006683">
    <property type="entry name" value="Thioestr_dom"/>
</dbReference>
<evidence type="ECO:0000259" key="5">
    <source>
        <dbReference type="PROSITE" id="PS51770"/>
    </source>
</evidence>